<accession>A0A059F1C0</accession>
<protein>
    <recommendedName>
        <fullName evidence="1">ISXO2-like transposase domain-containing protein</fullName>
    </recommendedName>
</protein>
<reference evidence="2 3" key="2">
    <citation type="submission" date="2014-03" db="EMBL/GenBank/DDBJ databases">
        <title>The Genome Sequence of Anncaliia algerae insect isolate PRA339.</title>
        <authorList>
            <consortium name="The Broad Institute Genome Sequencing Platform"/>
            <consortium name="The Broad Institute Genome Sequencing Center for Infectious Disease"/>
            <person name="Cuomo C."/>
            <person name="Becnel J."/>
            <person name="Sanscrainte N."/>
            <person name="Walker B."/>
            <person name="Young S.K."/>
            <person name="Zeng Q."/>
            <person name="Gargeya S."/>
            <person name="Fitzgerald M."/>
            <person name="Haas B."/>
            <person name="Abouelleil A."/>
            <person name="Alvarado L."/>
            <person name="Arachchi H.M."/>
            <person name="Berlin A.M."/>
            <person name="Chapman S.B."/>
            <person name="Dewar J."/>
            <person name="Goldberg J."/>
            <person name="Griggs A."/>
            <person name="Gujja S."/>
            <person name="Hansen M."/>
            <person name="Howarth C."/>
            <person name="Imamovic A."/>
            <person name="Larimer J."/>
            <person name="McCowan C."/>
            <person name="Murphy C."/>
            <person name="Neiman D."/>
            <person name="Pearson M."/>
            <person name="Priest M."/>
            <person name="Roberts A."/>
            <person name="Saif S."/>
            <person name="Shea T."/>
            <person name="Sisk P."/>
            <person name="Sykes S."/>
            <person name="Wortman J."/>
            <person name="Nusbaum C."/>
            <person name="Birren B."/>
        </authorList>
    </citation>
    <scope>NUCLEOTIDE SEQUENCE [LARGE SCALE GENOMIC DNA]</scope>
    <source>
        <strain evidence="2 3">PRA339</strain>
    </source>
</reference>
<evidence type="ECO:0000313" key="3">
    <source>
        <dbReference type="Proteomes" id="UP000030655"/>
    </source>
</evidence>
<gene>
    <name evidence="2" type="ORF">H312_01620</name>
</gene>
<dbReference type="Pfam" id="PF12762">
    <property type="entry name" value="DDE_Tnp_IS1595"/>
    <property type="match status" value="1"/>
</dbReference>
<organism evidence="2 3">
    <name type="scientific">Anncaliia algerae PRA339</name>
    <dbReference type="NCBI Taxonomy" id="1288291"/>
    <lineage>
        <taxon>Eukaryota</taxon>
        <taxon>Fungi</taxon>
        <taxon>Fungi incertae sedis</taxon>
        <taxon>Microsporidia</taxon>
        <taxon>Tubulinosematoidea</taxon>
        <taxon>Tubulinosematidae</taxon>
        <taxon>Anncaliia</taxon>
    </lineage>
</organism>
<name>A0A059F1C0_9MICR</name>
<evidence type="ECO:0000259" key="1">
    <source>
        <dbReference type="SMART" id="SM01126"/>
    </source>
</evidence>
<dbReference type="SMART" id="SM01126">
    <property type="entry name" value="DDE_Tnp_IS1595"/>
    <property type="match status" value="1"/>
</dbReference>
<dbReference type="NCBIfam" id="NF033547">
    <property type="entry name" value="transpos_IS1595"/>
    <property type="match status" value="1"/>
</dbReference>
<dbReference type="Proteomes" id="UP000030655">
    <property type="component" value="Unassembled WGS sequence"/>
</dbReference>
<dbReference type="PANTHER" id="PTHR47163:SF3">
    <property type="entry name" value="PROTEIN CBG18017"/>
    <property type="match status" value="1"/>
</dbReference>
<dbReference type="AlphaFoldDB" id="A0A059F1C0"/>
<reference evidence="3" key="1">
    <citation type="submission" date="2013-02" db="EMBL/GenBank/DDBJ databases">
        <authorList>
            <consortium name="The Broad Institute Genome Sequencing Platform"/>
            <person name="Cuomo C."/>
            <person name="Becnel J."/>
            <person name="Sanscrainte N."/>
            <person name="Walker B."/>
            <person name="Young S.K."/>
            <person name="Zeng Q."/>
            <person name="Gargeya S."/>
            <person name="Fitzgerald M."/>
            <person name="Haas B."/>
            <person name="Abouelleil A."/>
            <person name="Alvarado L."/>
            <person name="Arachchi H.M."/>
            <person name="Berlin A.M."/>
            <person name="Chapman S.B."/>
            <person name="Dewar J."/>
            <person name="Goldberg J."/>
            <person name="Griggs A."/>
            <person name="Gujja S."/>
            <person name="Hansen M."/>
            <person name="Howarth C."/>
            <person name="Imamovic A."/>
            <person name="Larimer J."/>
            <person name="McCowan C."/>
            <person name="Murphy C."/>
            <person name="Neiman D."/>
            <person name="Pearson M."/>
            <person name="Priest M."/>
            <person name="Roberts A."/>
            <person name="Saif S."/>
            <person name="Shea T."/>
            <person name="Sisk P."/>
            <person name="Sykes S."/>
            <person name="Wortman J."/>
            <person name="Nusbaum C."/>
            <person name="Birren B."/>
        </authorList>
    </citation>
    <scope>NUCLEOTIDE SEQUENCE [LARGE SCALE GENOMIC DNA]</scope>
    <source>
        <strain evidence="3">PRA339</strain>
    </source>
</reference>
<dbReference type="OrthoDB" id="8597234at2759"/>
<dbReference type="HOGENOM" id="CLU_044348_0_0_1"/>
<keyword evidence="3" id="KW-1185">Reference proteome</keyword>
<dbReference type="InterPro" id="IPR024445">
    <property type="entry name" value="Tnp_ISXO2-like"/>
</dbReference>
<evidence type="ECO:0000313" key="2">
    <source>
        <dbReference type="EMBL" id="KCZ80965.1"/>
    </source>
</evidence>
<proteinExistence type="predicted"/>
<dbReference type="VEuPathDB" id="MicrosporidiaDB:H312_01620"/>
<sequence length="292" mass="34649">MFINEKELYYFCKHRLLVLEKQLKEFIIIEEGNLICSSCSIIMIPIKTLPHKIQYRCKKCYKKNTIYALKTNFKFYNIIEVINFVFYFSVGITASEISTLSDIPLAQVYRFYKTLQTILHENYQINNEKIGGENCTVEIDESQIGKRKNNVGRIPNHKIIFGGICRENREVFMKLVENKTCAVLGREIISNIKPGTTIFTDQWSSYMSFFSNQNSYKHNFVNHRLNFVDPEDGTHTQTIESLWSEFKRFKRRLCYSKQRLIHLYISEFLIRRKFKNEANSSLQLFKYLLNII</sequence>
<dbReference type="EMBL" id="KK365155">
    <property type="protein sequence ID" value="KCZ80965.1"/>
    <property type="molecule type" value="Genomic_DNA"/>
</dbReference>
<dbReference type="InterPro" id="IPR053164">
    <property type="entry name" value="IS1016-like_transposase"/>
</dbReference>
<feature type="domain" description="ISXO2-like transposase" evidence="1">
    <location>
        <begin position="129"/>
        <end position="273"/>
    </location>
</feature>
<dbReference type="PANTHER" id="PTHR47163">
    <property type="entry name" value="DDE_TNP_IS1595 DOMAIN-CONTAINING PROTEIN"/>
    <property type="match status" value="1"/>
</dbReference>